<dbReference type="RefSeq" id="WP_009578629.1">
    <property type="nucleotide sequence ID" value="NZ_AMZN01000015.1"/>
</dbReference>
<protein>
    <submittedName>
        <fullName evidence="2">Putative metal-dependent hydrolase</fullName>
    </submittedName>
</protein>
<dbReference type="InterPro" id="IPR053136">
    <property type="entry name" value="UTP_pyrophosphatase-like"/>
</dbReference>
<dbReference type="AlphaFoldDB" id="L8JY54"/>
<dbReference type="PANTHER" id="PTHR30399">
    <property type="entry name" value="UNCHARACTERIZED PROTEIN YGJP"/>
    <property type="match status" value="1"/>
</dbReference>
<sequence>MQEQISYGNTLLEFSVSRSARKTLAIEVHPDQSVQVIAPPSADLEDIKQKVLKRGSWIVKQQLYFEQFLPRTPEREYVSGESHLYLGRKYLLKVRQSVDKDVKLRGGELQVFVPQPENNDMVRRQLADWYYQHARRRFSESIRDSLKKFDKYQLSEPPLIIKRMAKRWGSCTPNGNIILNPEIIKAPSKCIEYVVIHELCHLIHQNHSRQFYHLQSEIMPGWEKWKERLERTLI</sequence>
<feature type="domain" description="YgjP-like metallopeptidase" evidence="1">
    <location>
        <begin position="22"/>
        <end position="231"/>
    </location>
</feature>
<dbReference type="PATRIC" id="fig|1237149.3.peg.1160"/>
<evidence type="ECO:0000259" key="1">
    <source>
        <dbReference type="Pfam" id="PF01863"/>
    </source>
</evidence>
<organism evidence="2 3">
    <name type="scientific">Fulvivirga imtechensis AK7</name>
    <dbReference type="NCBI Taxonomy" id="1237149"/>
    <lineage>
        <taxon>Bacteria</taxon>
        <taxon>Pseudomonadati</taxon>
        <taxon>Bacteroidota</taxon>
        <taxon>Cytophagia</taxon>
        <taxon>Cytophagales</taxon>
        <taxon>Fulvivirgaceae</taxon>
        <taxon>Fulvivirga</taxon>
    </lineage>
</organism>
<accession>L8JY54</accession>
<dbReference type="eggNOG" id="COG1451">
    <property type="taxonomic scope" value="Bacteria"/>
</dbReference>
<dbReference type="OrthoDB" id="9811177at2"/>
<reference evidence="2 3" key="1">
    <citation type="submission" date="2012-12" db="EMBL/GenBank/DDBJ databases">
        <title>Genome assembly of Fulvivirga imtechensis AK7.</title>
        <authorList>
            <person name="Nupur N."/>
            <person name="Khatri I."/>
            <person name="Kumar R."/>
            <person name="Subramanian S."/>
            <person name="Pinnaka A."/>
        </authorList>
    </citation>
    <scope>NUCLEOTIDE SEQUENCE [LARGE SCALE GENOMIC DNA]</scope>
    <source>
        <strain evidence="2 3">AK7</strain>
    </source>
</reference>
<evidence type="ECO:0000313" key="2">
    <source>
        <dbReference type="EMBL" id="ELR72579.1"/>
    </source>
</evidence>
<dbReference type="Gene3D" id="3.30.2010.10">
    <property type="entry name" value="Metalloproteases ('zincins'), catalytic domain"/>
    <property type="match status" value="1"/>
</dbReference>
<name>L8JY54_9BACT</name>
<comment type="caution">
    <text evidence="2">The sequence shown here is derived from an EMBL/GenBank/DDBJ whole genome shotgun (WGS) entry which is preliminary data.</text>
</comment>
<proteinExistence type="predicted"/>
<dbReference type="CDD" id="cd07344">
    <property type="entry name" value="M48_yhfN_like"/>
    <property type="match status" value="1"/>
</dbReference>
<dbReference type="EMBL" id="AMZN01000015">
    <property type="protein sequence ID" value="ELR72579.1"/>
    <property type="molecule type" value="Genomic_DNA"/>
</dbReference>
<dbReference type="PANTHER" id="PTHR30399:SF1">
    <property type="entry name" value="UTP PYROPHOSPHATASE"/>
    <property type="match status" value="1"/>
</dbReference>
<gene>
    <name evidence="2" type="ORF">C900_00958</name>
</gene>
<evidence type="ECO:0000313" key="3">
    <source>
        <dbReference type="Proteomes" id="UP000011135"/>
    </source>
</evidence>
<dbReference type="Proteomes" id="UP000011135">
    <property type="component" value="Unassembled WGS sequence"/>
</dbReference>
<keyword evidence="3" id="KW-1185">Reference proteome</keyword>
<dbReference type="InterPro" id="IPR002725">
    <property type="entry name" value="YgjP-like_metallopeptidase"/>
</dbReference>
<dbReference type="GO" id="GO:0016787">
    <property type="term" value="F:hydrolase activity"/>
    <property type="evidence" value="ECO:0007669"/>
    <property type="project" value="UniProtKB-KW"/>
</dbReference>
<keyword evidence="2" id="KW-0378">Hydrolase</keyword>
<dbReference type="Pfam" id="PF01863">
    <property type="entry name" value="YgjP-like"/>
    <property type="match status" value="1"/>
</dbReference>
<dbReference type="STRING" id="1237149.C900_00958"/>